<evidence type="ECO:0000256" key="2">
    <source>
        <dbReference type="SAM" id="Phobius"/>
    </source>
</evidence>
<keyword evidence="1" id="KW-0175">Coiled coil</keyword>
<dbReference type="eggNOG" id="ENOG502ZB0I">
    <property type="taxonomic scope" value="Bacteria"/>
</dbReference>
<keyword evidence="2" id="KW-1133">Transmembrane helix</keyword>
<keyword evidence="4" id="KW-1185">Reference proteome</keyword>
<evidence type="ECO:0000313" key="3">
    <source>
        <dbReference type="EMBL" id="EEP27278.1"/>
    </source>
</evidence>
<dbReference type="HOGENOM" id="CLU_053685_1_0_9"/>
<feature type="transmembrane region" description="Helical" evidence="2">
    <location>
        <begin position="374"/>
        <end position="390"/>
    </location>
</feature>
<reference evidence="3" key="1">
    <citation type="submission" date="2009-04" db="EMBL/GenBank/DDBJ databases">
        <authorList>
            <person name="Weinstock G."/>
            <person name="Sodergren E."/>
            <person name="Clifton S."/>
            <person name="Fulton L."/>
            <person name="Fulton B."/>
            <person name="Courtney L."/>
            <person name="Fronick C."/>
            <person name="Harrison M."/>
            <person name="Strong C."/>
            <person name="Farmer C."/>
            <person name="Delahaunty K."/>
            <person name="Markovic C."/>
            <person name="Hall O."/>
            <person name="Minx P."/>
            <person name="Tomlinson C."/>
            <person name="Mitreva M."/>
            <person name="Nelson J."/>
            <person name="Hou S."/>
            <person name="Wollam A."/>
            <person name="Pepin K.H."/>
            <person name="Johnson M."/>
            <person name="Bhonagiri V."/>
            <person name="Nash W.E."/>
            <person name="Warren W."/>
            <person name="Chinwalla A."/>
            <person name="Mardis E.R."/>
            <person name="Wilson R.K."/>
        </authorList>
    </citation>
    <scope>NUCLEOTIDE SEQUENCE [LARGE SCALE GENOMIC DNA]</scope>
    <source>
        <strain evidence="3">DSM 14600</strain>
    </source>
</reference>
<keyword evidence="2" id="KW-0812">Transmembrane</keyword>
<sequence>MGLLEPLTHKEEIENLLNEAQTTYDQSKDKFESQKKKTTKSLEKLGKVKVKAWSDGMNSFVDNFKAFNNIEVVQTVDTNMNFIGSDEEPKEIIVNMEQASLTATEVAKVGAAAIGTGALVGIASYGGAMMFGAASTGTAIAALSGAAKTNATLAWFGGGAKAAGGLGIVGGKVVLAGLVVAPVIAIAAVIGSSKAKEKLAEAKKINAEAKDAAAKMDVMTTGMNGIEKMSDNYSNFIQKLNKKFKPFIREMERIRGAHPMPSGEQIDFNTLTNVEQKTLHLSWLMAQIYYHVLSTPIMTSKGEVSSDAGKVLSVADKEYKQFRKDTYKMSGDDAKAADLLWRSSANNMTVLGFAQVVIFIVCAIALGTGIVSKIIFIGGAVIAFPIFFKFRDMPASKLYTWRKVRCISALAFVVMMHILMGV</sequence>
<feature type="transmembrane region" description="Helical" evidence="2">
    <location>
        <begin position="173"/>
        <end position="191"/>
    </location>
</feature>
<dbReference type="RefSeq" id="WP_006906953.1">
    <property type="nucleotide sequence ID" value="NZ_GG665867.1"/>
</dbReference>
<organism evidence="3 4">
    <name type="scientific">Shuttleworthella satelles DSM 14600</name>
    <dbReference type="NCBI Taxonomy" id="626523"/>
    <lineage>
        <taxon>Bacteria</taxon>
        <taxon>Bacillati</taxon>
        <taxon>Bacillota</taxon>
        <taxon>Clostridia</taxon>
        <taxon>Lachnospirales</taxon>
        <taxon>Lachnospiraceae</taxon>
        <taxon>Shuttleworthella</taxon>
    </lineage>
</organism>
<gene>
    <name evidence="3" type="ORF">GCWU000342_01972</name>
</gene>
<dbReference type="EMBL" id="ACIP02000007">
    <property type="protein sequence ID" value="EEP27278.1"/>
    <property type="molecule type" value="Genomic_DNA"/>
</dbReference>
<feature type="transmembrane region" description="Helical" evidence="2">
    <location>
        <begin position="350"/>
        <end position="368"/>
    </location>
</feature>
<name>C4GE26_9FIRM</name>
<evidence type="ECO:0000313" key="4">
    <source>
        <dbReference type="Proteomes" id="UP000003494"/>
    </source>
</evidence>
<dbReference type="AlphaFoldDB" id="C4GE26"/>
<feature type="transmembrane region" description="Helical" evidence="2">
    <location>
        <begin position="402"/>
        <end position="420"/>
    </location>
</feature>
<protein>
    <submittedName>
        <fullName evidence="3">Uncharacterized protein</fullName>
    </submittedName>
</protein>
<keyword evidence="2" id="KW-0472">Membrane</keyword>
<dbReference type="STRING" id="626523.GCWU000342_01972"/>
<feature type="coiled-coil region" evidence="1">
    <location>
        <begin position="10"/>
        <end position="37"/>
    </location>
</feature>
<proteinExistence type="predicted"/>
<evidence type="ECO:0000256" key="1">
    <source>
        <dbReference type="SAM" id="Coils"/>
    </source>
</evidence>
<dbReference type="Proteomes" id="UP000003494">
    <property type="component" value="Unassembled WGS sequence"/>
</dbReference>
<comment type="caution">
    <text evidence="3">The sequence shown here is derived from an EMBL/GenBank/DDBJ whole genome shotgun (WGS) entry which is preliminary data.</text>
</comment>
<accession>C4GE26</accession>